<gene>
    <name evidence="6" type="primary">106087908</name>
</gene>
<keyword evidence="3" id="KW-1015">Disulfide bond</keyword>
<dbReference type="PANTHER" id="PTHR10083">
    <property type="entry name" value="KUNITZ-TYPE PROTEASE INHIBITOR-RELATED"/>
    <property type="match status" value="1"/>
</dbReference>
<organism evidence="6 7">
    <name type="scientific">Stomoxys calcitrans</name>
    <name type="common">Stable fly</name>
    <name type="synonym">Conops calcitrans</name>
    <dbReference type="NCBI Taxonomy" id="35570"/>
    <lineage>
        <taxon>Eukaryota</taxon>
        <taxon>Metazoa</taxon>
        <taxon>Ecdysozoa</taxon>
        <taxon>Arthropoda</taxon>
        <taxon>Hexapoda</taxon>
        <taxon>Insecta</taxon>
        <taxon>Pterygota</taxon>
        <taxon>Neoptera</taxon>
        <taxon>Endopterygota</taxon>
        <taxon>Diptera</taxon>
        <taxon>Brachycera</taxon>
        <taxon>Muscomorpha</taxon>
        <taxon>Muscoidea</taxon>
        <taxon>Muscidae</taxon>
        <taxon>Stomoxys</taxon>
    </lineage>
</organism>
<dbReference type="PANTHER" id="PTHR10083:SF374">
    <property type="entry name" value="BPTI_KUNITZ INHIBITOR DOMAIN-CONTAINING PROTEIN"/>
    <property type="match status" value="1"/>
</dbReference>
<feature type="chain" id="PRO_5009327486" description="BPTI/Kunitz inhibitor domain-containing protein" evidence="4">
    <location>
        <begin position="21"/>
        <end position="84"/>
    </location>
</feature>
<dbReference type="InterPro" id="IPR020901">
    <property type="entry name" value="Prtase_inh_Kunz-CS"/>
</dbReference>
<protein>
    <recommendedName>
        <fullName evidence="5">BPTI/Kunitz inhibitor domain-containing protein</fullName>
    </recommendedName>
</protein>
<dbReference type="SUPFAM" id="SSF57362">
    <property type="entry name" value="BPTI-like"/>
    <property type="match status" value="1"/>
</dbReference>
<evidence type="ECO:0000256" key="1">
    <source>
        <dbReference type="ARBA" id="ARBA00022690"/>
    </source>
</evidence>
<evidence type="ECO:0000256" key="2">
    <source>
        <dbReference type="ARBA" id="ARBA00022900"/>
    </source>
</evidence>
<sequence length="84" mass="9006">MKVIALLVVFIVAIFSVTTAASSVCTLAHSQIGHCRARVPAWSFDKRTKACVPFTYGGCGGNKNRFNSQAACERQCMNGPKGPQ</sequence>
<dbReference type="Gene3D" id="4.10.410.10">
    <property type="entry name" value="Pancreatic trypsin inhibitor Kunitz domain"/>
    <property type="match status" value="1"/>
</dbReference>
<keyword evidence="7" id="KW-1185">Reference proteome</keyword>
<evidence type="ECO:0000313" key="6">
    <source>
        <dbReference type="EnsemblMetazoa" id="SCAU012282-PA"/>
    </source>
</evidence>
<dbReference type="InterPro" id="IPR036880">
    <property type="entry name" value="Kunitz_BPTI_sf"/>
</dbReference>
<dbReference type="InterPro" id="IPR002223">
    <property type="entry name" value="Kunitz_BPTI"/>
</dbReference>
<dbReference type="GO" id="GO:0005615">
    <property type="term" value="C:extracellular space"/>
    <property type="evidence" value="ECO:0007669"/>
    <property type="project" value="TreeGrafter"/>
</dbReference>
<evidence type="ECO:0000313" key="7">
    <source>
        <dbReference type="Proteomes" id="UP000095300"/>
    </source>
</evidence>
<dbReference type="Proteomes" id="UP000095300">
    <property type="component" value="Unassembled WGS sequence"/>
</dbReference>
<accession>A0A1I8PYQ4</accession>
<proteinExistence type="predicted"/>
<keyword evidence="1" id="KW-0646">Protease inhibitor</keyword>
<dbReference type="PROSITE" id="PS50279">
    <property type="entry name" value="BPTI_KUNITZ_2"/>
    <property type="match status" value="1"/>
</dbReference>
<dbReference type="KEGG" id="scac:106087908"/>
<dbReference type="OrthoDB" id="4473401at2759"/>
<evidence type="ECO:0000259" key="5">
    <source>
        <dbReference type="PROSITE" id="PS50279"/>
    </source>
</evidence>
<dbReference type="VEuPathDB" id="VectorBase:SCAU012282"/>
<dbReference type="CDD" id="cd00109">
    <property type="entry name" value="Kunitz-type"/>
    <property type="match status" value="1"/>
</dbReference>
<dbReference type="EnsemblMetazoa" id="SCAU012282-RA">
    <property type="protein sequence ID" value="SCAU012282-PA"/>
    <property type="gene ID" value="SCAU012282"/>
</dbReference>
<dbReference type="GO" id="GO:0004867">
    <property type="term" value="F:serine-type endopeptidase inhibitor activity"/>
    <property type="evidence" value="ECO:0007669"/>
    <property type="project" value="UniProtKB-KW"/>
</dbReference>
<name>A0A1I8PYQ4_STOCA</name>
<keyword evidence="4" id="KW-0732">Signal</keyword>
<dbReference type="STRING" id="35570.A0A1I8PYQ4"/>
<dbReference type="InterPro" id="IPR050098">
    <property type="entry name" value="TFPI/VKTCI-like"/>
</dbReference>
<reference evidence="6" key="1">
    <citation type="submission" date="2020-05" db="UniProtKB">
        <authorList>
            <consortium name="EnsemblMetazoa"/>
        </authorList>
    </citation>
    <scope>IDENTIFICATION</scope>
    <source>
        <strain evidence="6">USDA</strain>
    </source>
</reference>
<feature type="signal peptide" evidence="4">
    <location>
        <begin position="1"/>
        <end position="20"/>
    </location>
</feature>
<keyword evidence="2" id="KW-0722">Serine protease inhibitor</keyword>
<dbReference type="Pfam" id="PF00014">
    <property type="entry name" value="Kunitz_BPTI"/>
    <property type="match status" value="1"/>
</dbReference>
<dbReference type="AlphaFoldDB" id="A0A1I8PYQ4"/>
<dbReference type="PROSITE" id="PS00280">
    <property type="entry name" value="BPTI_KUNITZ_1"/>
    <property type="match status" value="1"/>
</dbReference>
<evidence type="ECO:0000256" key="3">
    <source>
        <dbReference type="ARBA" id="ARBA00023157"/>
    </source>
</evidence>
<dbReference type="SMART" id="SM00131">
    <property type="entry name" value="KU"/>
    <property type="match status" value="1"/>
</dbReference>
<feature type="domain" description="BPTI/Kunitz inhibitor" evidence="5">
    <location>
        <begin position="25"/>
        <end position="76"/>
    </location>
</feature>
<evidence type="ECO:0000256" key="4">
    <source>
        <dbReference type="SAM" id="SignalP"/>
    </source>
</evidence>
<dbReference type="PRINTS" id="PR00759">
    <property type="entry name" value="BASICPTASE"/>
</dbReference>
<dbReference type="FunFam" id="4.10.410.10:FF:000020">
    <property type="entry name" value="Collagen, type VI, alpha 3"/>
    <property type="match status" value="1"/>
</dbReference>